<reference evidence="1" key="1">
    <citation type="submission" date="2015-11" db="EMBL/GenBank/DDBJ databases">
        <title>De novo transcriptome assembly of four potential Pierce s Disease insect vectors from Arizona vineyards.</title>
        <authorList>
            <person name="Tassone E.E."/>
        </authorList>
    </citation>
    <scope>NUCLEOTIDE SEQUENCE</scope>
</reference>
<protein>
    <submittedName>
        <fullName evidence="1">Uncharacterized protein</fullName>
    </submittedName>
</protein>
<dbReference type="SUPFAM" id="SSF48371">
    <property type="entry name" value="ARM repeat"/>
    <property type="match status" value="1"/>
</dbReference>
<dbReference type="Pfam" id="PF14868">
    <property type="entry name" value="DUF4487"/>
    <property type="match status" value="2"/>
</dbReference>
<dbReference type="PANTHER" id="PTHR16071">
    <property type="entry name" value="CHROMOSOME 1 OPEN READING FRAME 112"/>
    <property type="match status" value="1"/>
</dbReference>
<name>A0A1B6IAB6_9HEMI</name>
<accession>A0A1B6IAB6</accession>
<dbReference type="InterPro" id="IPR027902">
    <property type="entry name" value="DUF4487"/>
</dbReference>
<dbReference type="EMBL" id="GECU01023854">
    <property type="protein sequence ID" value="JAS83852.1"/>
    <property type="molecule type" value="Transcribed_RNA"/>
</dbReference>
<gene>
    <name evidence="1" type="ORF">g.17729</name>
</gene>
<dbReference type="PANTHER" id="PTHR16071:SF2">
    <property type="entry name" value="FIGNL1-INTERACTING REGULATOR OF RECOMBINATION AND MITOSIS"/>
    <property type="match status" value="1"/>
</dbReference>
<dbReference type="AlphaFoldDB" id="A0A1B6IAB6"/>
<evidence type="ECO:0000313" key="1">
    <source>
        <dbReference type="EMBL" id="JAS83852.1"/>
    </source>
</evidence>
<proteinExistence type="predicted"/>
<organism evidence="1">
    <name type="scientific">Homalodisca liturata</name>
    <dbReference type="NCBI Taxonomy" id="320908"/>
    <lineage>
        <taxon>Eukaryota</taxon>
        <taxon>Metazoa</taxon>
        <taxon>Ecdysozoa</taxon>
        <taxon>Arthropoda</taxon>
        <taxon>Hexapoda</taxon>
        <taxon>Insecta</taxon>
        <taxon>Pterygota</taxon>
        <taxon>Neoptera</taxon>
        <taxon>Paraneoptera</taxon>
        <taxon>Hemiptera</taxon>
        <taxon>Auchenorrhyncha</taxon>
        <taxon>Membracoidea</taxon>
        <taxon>Cicadellidae</taxon>
        <taxon>Cicadellinae</taxon>
        <taxon>Proconiini</taxon>
        <taxon>Homalodisca</taxon>
    </lineage>
</organism>
<dbReference type="InterPro" id="IPR016024">
    <property type="entry name" value="ARM-type_fold"/>
</dbReference>
<sequence length="844" mass="95671">MDHSDHSQFEIINELKAILSNCDELTSILPNLIECFVNEENAEVLTEVISLLLGPAVQALPLPDVDRTIFQPFLPLIKDYLSKTLSSIHELLKSQVSINHLVPEITRLLEVCVHILTDIESLLVYLVSLEQVSVADTFNVPKNIVEIVYHVFIHCQKSQEDYKEAFTAVRSELMSLFHKCHNVQLNLFILLNEKLKFKCTLEDEVQLLLDVLDILSSMGEVMADLDAKSLVEHWKGYVQLTLNYAVYLRSRLCVDRPINYLAININQQLSNIIFTSSDKKVALRSLKITTLELKVLIKLCENYKGYLVNCHRELLNCLVSLAMHASQEVAPGVAAQVLAGAAPLLTTLIPDPLFLKIYFEYADKLHLCSLDTQVGYCKLNNILLKKLIHLYSKDEEVKELWFKPSVPVVENVFKILHQCSRNGSLFEVQEDDIYQALLVHIAAFLVASCTEEMFPQLERLLVRQLLQPSLWPAMFSSDLLCLIARFGCSELCLQLASLLCALLSEWQAWDWQRPEWVYVSWSLSRLLRLLSPHHLQAFPSCLPSLPSLVTDITTFLTASVSVNTVVMFQSLMERFMVVKDIADLLPNSDSTLTEAVCEVWRHVSMPPDVESTESSHWFLGLYSALVTITCGLADSLSNCHISYILDVLIQATSVNSSILQCGSCLFLRSLATKNLVNDSSQTQVCRKMSSLFVHLMQKTDPLTKQIAMDTFSFLAYVTKYEQIVADTVANDCQLQVEITNYLEGVPTTASEKSLSEHLKCLQQEFVHKCKRRNRVDELQFEETVENRPSKKLKSSFDVDSVSIALQRMEKDLDLIEECRSSITMTPSQVSSLINIYMRLGKIVK</sequence>